<proteinExistence type="predicted"/>
<evidence type="ECO:0000256" key="1">
    <source>
        <dbReference type="SAM" id="Phobius"/>
    </source>
</evidence>
<dbReference type="PROSITE" id="PS51257">
    <property type="entry name" value="PROKAR_LIPOPROTEIN"/>
    <property type="match status" value="1"/>
</dbReference>
<feature type="transmembrane region" description="Helical" evidence="1">
    <location>
        <begin position="20"/>
        <end position="39"/>
    </location>
</feature>
<reference evidence="2" key="1">
    <citation type="submission" date="2020-10" db="EMBL/GenBank/DDBJ databases">
        <authorList>
            <person name="Gilroy R."/>
        </authorList>
    </citation>
    <scope>NUCLEOTIDE SEQUENCE</scope>
    <source>
        <strain evidence="2">CHK147-3167</strain>
    </source>
</reference>
<organism evidence="2 3">
    <name type="scientific">Candidatus Coprosoma intestinipullorum</name>
    <dbReference type="NCBI Taxonomy" id="2840752"/>
    <lineage>
        <taxon>Bacteria</taxon>
        <taxon>Bacillati</taxon>
        <taxon>Bacillota</taxon>
        <taxon>Bacillota incertae sedis</taxon>
        <taxon>Candidatus Coprosoma</taxon>
    </lineage>
</organism>
<name>A0A9D0ZTF6_9FIRM</name>
<evidence type="ECO:0000313" key="2">
    <source>
        <dbReference type="EMBL" id="HIQ91197.1"/>
    </source>
</evidence>
<dbReference type="AlphaFoldDB" id="A0A9D0ZTF6"/>
<feature type="transmembrane region" description="Helical" evidence="1">
    <location>
        <begin position="51"/>
        <end position="71"/>
    </location>
</feature>
<comment type="caution">
    <text evidence="2">The sequence shown here is derived from an EMBL/GenBank/DDBJ whole genome shotgun (WGS) entry which is preliminary data.</text>
</comment>
<evidence type="ECO:0000313" key="3">
    <source>
        <dbReference type="Proteomes" id="UP000886786"/>
    </source>
</evidence>
<keyword evidence="1" id="KW-1133">Transmembrane helix</keyword>
<dbReference type="Proteomes" id="UP000886786">
    <property type="component" value="Unassembled WGS sequence"/>
</dbReference>
<keyword evidence="1" id="KW-0812">Transmembrane</keyword>
<accession>A0A9D0ZTF6</accession>
<dbReference type="EMBL" id="DVFV01000105">
    <property type="protein sequence ID" value="HIQ91197.1"/>
    <property type="molecule type" value="Genomic_DNA"/>
</dbReference>
<protein>
    <submittedName>
        <fullName evidence="2">Uncharacterized protein</fullName>
    </submittedName>
</protein>
<reference evidence="2" key="2">
    <citation type="journal article" date="2021" name="PeerJ">
        <title>Extensive microbial diversity within the chicken gut microbiome revealed by metagenomics and culture.</title>
        <authorList>
            <person name="Gilroy R."/>
            <person name="Ravi A."/>
            <person name="Getino M."/>
            <person name="Pursley I."/>
            <person name="Horton D.L."/>
            <person name="Alikhan N.F."/>
            <person name="Baker D."/>
            <person name="Gharbi K."/>
            <person name="Hall N."/>
            <person name="Watson M."/>
            <person name="Adriaenssens E.M."/>
            <person name="Foster-Nyarko E."/>
            <person name="Jarju S."/>
            <person name="Secka A."/>
            <person name="Antonio M."/>
            <person name="Oren A."/>
            <person name="Chaudhuri R.R."/>
            <person name="La Ragione R."/>
            <person name="Hildebrand F."/>
            <person name="Pallen M.J."/>
        </authorList>
    </citation>
    <scope>NUCLEOTIDE SEQUENCE</scope>
    <source>
        <strain evidence="2">CHK147-3167</strain>
    </source>
</reference>
<sequence>MYKLTENKKFEGIVFDDNNFWSEIINIGGSGIAGCIFASQVNFPLNIKDGVFAGFTFVSLAILGSSVLEIAKFDKQKKKNLKH</sequence>
<keyword evidence="1" id="KW-0472">Membrane</keyword>
<gene>
    <name evidence="2" type="ORF">IAB27_06215</name>
</gene>